<name>A0A6P3ZDW8_ZIZJJ</name>
<sequence>MQEEGVLPNEVTLICILSACSHSGEVERGLKIFRSMEQCYGIKASKEHYACVIDLLCRSGKMVEAYEEVKNMPFEITESIIGAFFNGCKVHGRRDLAEMMHEDIKRMDLKRPGGLVTLSNIHAAHGEWKEVENVRKLMKEKKIHKEYGFSSLEKMDEYIGVNEEIVGNRLDSGRRVNVLG</sequence>
<evidence type="ECO:0000313" key="2">
    <source>
        <dbReference type="Proteomes" id="UP001652623"/>
    </source>
</evidence>
<dbReference type="GO" id="GO:0003723">
    <property type="term" value="F:RNA binding"/>
    <property type="evidence" value="ECO:0007669"/>
    <property type="project" value="InterPro"/>
</dbReference>
<dbReference type="Pfam" id="PF20431">
    <property type="entry name" value="E_motif"/>
    <property type="match status" value="1"/>
</dbReference>
<evidence type="ECO:0000256" key="1">
    <source>
        <dbReference type="ARBA" id="ARBA00022737"/>
    </source>
</evidence>
<dbReference type="GO" id="GO:0009451">
    <property type="term" value="P:RNA modification"/>
    <property type="evidence" value="ECO:0007669"/>
    <property type="project" value="InterPro"/>
</dbReference>
<organism evidence="2 3">
    <name type="scientific">Ziziphus jujuba</name>
    <name type="common">Chinese jujube</name>
    <name type="synonym">Ziziphus sativa</name>
    <dbReference type="NCBI Taxonomy" id="326968"/>
    <lineage>
        <taxon>Eukaryota</taxon>
        <taxon>Viridiplantae</taxon>
        <taxon>Streptophyta</taxon>
        <taxon>Embryophyta</taxon>
        <taxon>Tracheophyta</taxon>
        <taxon>Spermatophyta</taxon>
        <taxon>Magnoliopsida</taxon>
        <taxon>eudicotyledons</taxon>
        <taxon>Gunneridae</taxon>
        <taxon>Pentapetalae</taxon>
        <taxon>rosids</taxon>
        <taxon>fabids</taxon>
        <taxon>Rosales</taxon>
        <taxon>Rhamnaceae</taxon>
        <taxon>Paliureae</taxon>
        <taxon>Ziziphus</taxon>
    </lineage>
</organism>
<keyword evidence="1" id="KW-0677">Repeat</keyword>
<dbReference type="GeneID" id="107412666"/>
<dbReference type="AlphaFoldDB" id="A0A6P3ZDW8"/>
<dbReference type="Gene3D" id="1.25.40.10">
    <property type="entry name" value="Tetratricopeptide repeat domain"/>
    <property type="match status" value="1"/>
</dbReference>
<gene>
    <name evidence="3" type="primary">LOC107412666</name>
</gene>
<dbReference type="InterPro" id="IPR002885">
    <property type="entry name" value="PPR_rpt"/>
</dbReference>
<dbReference type="InterPro" id="IPR046960">
    <property type="entry name" value="PPR_At4g14850-like_plant"/>
</dbReference>
<dbReference type="PANTHER" id="PTHR47926">
    <property type="entry name" value="PENTATRICOPEPTIDE REPEAT-CONTAINING PROTEIN"/>
    <property type="match status" value="1"/>
</dbReference>
<protein>
    <submittedName>
        <fullName evidence="3">Pentatricopeptide repeat-containing protein At3g49170, chloroplastic-like</fullName>
    </submittedName>
</protein>
<reference evidence="3" key="1">
    <citation type="submission" date="2025-08" db="UniProtKB">
        <authorList>
            <consortium name="RefSeq"/>
        </authorList>
    </citation>
    <scope>IDENTIFICATION</scope>
    <source>
        <tissue evidence="3">Seedling</tissue>
    </source>
</reference>
<dbReference type="NCBIfam" id="TIGR00756">
    <property type="entry name" value="PPR"/>
    <property type="match status" value="1"/>
</dbReference>
<dbReference type="InterPro" id="IPR011990">
    <property type="entry name" value="TPR-like_helical_dom_sf"/>
</dbReference>
<dbReference type="PANTHER" id="PTHR47926:SF453">
    <property type="entry name" value="PENTATRICOPEPTIDE REPEAT (PPR) SUPERFAMILY PROTEIN"/>
    <property type="match status" value="1"/>
</dbReference>
<keyword evidence="2" id="KW-1185">Reference proteome</keyword>
<dbReference type="InParanoid" id="A0A6P3ZDW8"/>
<dbReference type="RefSeq" id="XP_015875968.3">
    <property type="nucleotide sequence ID" value="XM_016020482.4"/>
</dbReference>
<dbReference type="InterPro" id="IPR046848">
    <property type="entry name" value="E_motif"/>
</dbReference>
<dbReference type="Pfam" id="PF01535">
    <property type="entry name" value="PPR"/>
    <property type="match status" value="2"/>
</dbReference>
<proteinExistence type="predicted"/>
<dbReference type="Proteomes" id="UP001652623">
    <property type="component" value="Chromosome 10"/>
</dbReference>
<accession>A0A6P3ZDW8</accession>
<dbReference type="KEGG" id="zju:107412666"/>
<dbReference type="GO" id="GO:0005737">
    <property type="term" value="C:cytoplasm"/>
    <property type="evidence" value="ECO:0007669"/>
    <property type="project" value="UniProtKB-ARBA"/>
</dbReference>
<evidence type="ECO:0000313" key="3">
    <source>
        <dbReference type="RefSeq" id="XP_015875968.3"/>
    </source>
</evidence>